<gene>
    <name evidence="3" type="primary">pglH</name>
    <name evidence="3" type="ORF">Q31a_57740</name>
</gene>
<dbReference type="KEGG" id="ahel:Q31a_57740"/>
<reference evidence="3 4" key="1">
    <citation type="submission" date="2019-02" db="EMBL/GenBank/DDBJ databases">
        <title>Deep-cultivation of Planctomycetes and their phenomic and genomic characterization uncovers novel biology.</title>
        <authorList>
            <person name="Wiegand S."/>
            <person name="Jogler M."/>
            <person name="Boedeker C."/>
            <person name="Pinto D."/>
            <person name="Vollmers J."/>
            <person name="Rivas-Marin E."/>
            <person name="Kohn T."/>
            <person name="Peeters S.H."/>
            <person name="Heuer A."/>
            <person name="Rast P."/>
            <person name="Oberbeckmann S."/>
            <person name="Bunk B."/>
            <person name="Jeske O."/>
            <person name="Meyerdierks A."/>
            <person name="Storesund J.E."/>
            <person name="Kallscheuer N."/>
            <person name="Luecker S."/>
            <person name="Lage O.M."/>
            <person name="Pohl T."/>
            <person name="Merkel B.J."/>
            <person name="Hornburger P."/>
            <person name="Mueller R.-W."/>
            <person name="Bruemmer F."/>
            <person name="Labrenz M."/>
            <person name="Spormann A.M."/>
            <person name="Op den Camp H."/>
            <person name="Overmann J."/>
            <person name="Amann R."/>
            <person name="Jetten M.S.M."/>
            <person name="Mascher T."/>
            <person name="Medema M.H."/>
            <person name="Devos D.P."/>
            <person name="Kaster A.-K."/>
            <person name="Ovreas L."/>
            <person name="Rohde M."/>
            <person name="Galperin M.Y."/>
            <person name="Jogler C."/>
        </authorList>
    </citation>
    <scope>NUCLEOTIDE SEQUENCE [LARGE SCALE GENOMIC DNA]</scope>
    <source>
        <strain evidence="3 4">Q31a</strain>
    </source>
</reference>
<dbReference type="GO" id="GO:0016757">
    <property type="term" value="F:glycosyltransferase activity"/>
    <property type="evidence" value="ECO:0007669"/>
    <property type="project" value="UniProtKB-KW"/>
</dbReference>
<dbReference type="PANTHER" id="PTHR45947:SF3">
    <property type="entry name" value="SULFOQUINOVOSYL TRANSFERASE SQD2"/>
    <property type="match status" value="1"/>
</dbReference>
<keyword evidence="3" id="KW-0328">Glycosyltransferase</keyword>
<dbReference type="AlphaFoldDB" id="A0A518GFM4"/>
<sequence>MLPMKKTLSHRPASQDQAFPRMGPQQPLLAAEGASGRRRLALLIHGLHGGGAERWMSELANRWSAQHEVHLVTWDRIRSEEYPLLSSVQRIGLGVQQVSHGTLAGVLANVRRVRLLRKTLRRLRPDLVLSFSDQMNIVSLEATRGLQVPHWISEHSHPGHQRLSPLWERWRKRSYPRCTGCHVLTEEIASYMTRWIAADKFRVIPPAISLPPAGQSLELSSGRGKAGMRSVLYVGRLSEEKGCAELLRAWAEVAGELPDWQLLIAGEGALRDELEQQAREMPRVQFLGWIENPASLYAQADLFVLPSRYEGFPLALLEAMRCGLPCVATRCSSAIEVLSRAGEGVRVVPVVAEQGQASVANAFGALATSILMLAENPALRQQMGHAAQSIASGYSWDALGPAWDAILDA</sequence>
<dbReference type="OrthoDB" id="9787617at2"/>
<dbReference type="Gene3D" id="3.40.50.2000">
    <property type="entry name" value="Glycogen Phosphorylase B"/>
    <property type="match status" value="2"/>
</dbReference>
<dbReference type="PANTHER" id="PTHR45947">
    <property type="entry name" value="SULFOQUINOVOSYL TRANSFERASE SQD2"/>
    <property type="match status" value="1"/>
</dbReference>
<evidence type="ECO:0000256" key="1">
    <source>
        <dbReference type="SAM" id="MobiDB-lite"/>
    </source>
</evidence>
<feature type="domain" description="Glycosyltransferase subfamily 4-like N-terminal" evidence="2">
    <location>
        <begin position="50"/>
        <end position="209"/>
    </location>
</feature>
<accession>A0A518GFM4</accession>
<dbReference type="InterPro" id="IPR050194">
    <property type="entry name" value="Glycosyltransferase_grp1"/>
</dbReference>
<keyword evidence="3" id="KW-0808">Transferase</keyword>
<dbReference type="Proteomes" id="UP000318017">
    <property type="component" value="Chromosome"/>
</dbReference>
<organism evidence="3 4">
    <name type="scientific">Aureliella helgolandensis</name>
    <dbReference type="NCBI Taxonomy" id="2527968"/>
    <lineage>
        <taxon>Bacteria</taxon>
        <taxon>Pseudomonadati</taxon>
        <taxon>Planctomycetota</taxon>
        <taxon>Planctomycetia</taxon>
        <taxon>Pirellulales</taxon>
        <taxon>Pirellulaceae</taxon>
        <taxon>Aureliella</taxon>
    </lineage>
</organism>
<dbReference type="Pfam" id="PF13439">
    <property type="entry name" value="Glyco_transf_4"/>
    <property type="match status" value="1"/>
</dbReference>
<dbReference type="EMBL" id="CP036298">
    <property type="protein sequence ID" value="QDV27385.1"/>
    <property type="molecule type" value="Genomic_DNA"/>
</dbReference>
<dbReference type="InterPro" id="IPR028098">
    <property type="entry name" value="Glyco_trans_4-like_N"/>
</dbReference>
<dbReference type="Pfam" id="PF13692">
    <property type="entry name" value="Glyco_trans_1_4"/>
    <property type="match status" value="1"/>
</dbReference>
<keyword evidence="4" id="KW-1185">Reference proteome</keyword>
<protein>
    <submittedName>
        <fullName evidence="3">GalNAc-alpha-(1-&gt;4)-GalNAc-alpha-(1-&gt;3)-diNAcBac-PP-undecaprenol alpha-1,4-N-acetyl-D-galactosaminyltransferase</fullName>
        <ecNumber evidence="3">2.4.1.292</ecNumber>
    </submittedName>
</protein>
<dbReference type="SUPFAM" id="SSF53756">
    <property type="entry name" value="UDP-Glycosyltransferase/glycogen phosphorylase"/>
    <property type="match status" value="1"/>
</dbReference>
<dbReference type="EC" id="2.4.1.292" evidence="3"/>
<feature type="region of interest" description="Disordered" evidence="1">
    <location>
        <begin position="1"/>
        <end position="24"/>
    </location>
</feature>
<name>A0A518GFM4_9BACT</name>
<evidence type="ECO:0000313" key="3">
    <source>
        <dbReference type="EMBL" id="QDV27385.1"/>
    </source>
</evidence>
<evidence type="ECO:0000313" key="4">
    <source>
        <dbReference type="Proteomes" id="UP000318017"/>
    </source>
</evidence>
<proteinExistence type="predicted"/>
<dbReference type="RefSeq" id="WP_145084699.1">
    <property type="nucleotide sequence ID" value="NZ_CP036298.1"/>
</dbReference>
<evidence type="ECO:0000259" key="2">
    <source>
        <dbReference type="Pfam" id="PF13439"/>
    </source>
</evidence>